<evidence type="ECO:0000256" key="1">
    <source>
        <dbReference type="SAM" id="MobiDB-lite"/>
    </source>
</evidence>
<feature type="compositionally biased region" description="Basic and acidic residues" evidence="1">
    <location>
        <begin position="22"/>
        <end position="49"/>
    </location>
</feature>
<keyword evidence="3" id="KW-1185">Reference proteome</keyword>
<name>A0A4S4N472_9APHY</name>
<gene>
    <name evidence="2" type="ORF">EUX98_g1266</name>
</gene>
<evidence type="ECO:0000313" key="3">
    <source>
        <dbReference type="Proteomes" id="UP000308730"/>
    </source>
</evidence>
<sequence length="167" mass="19440">MPRVPNVRKSESKPFQWPKKKTSNEHDATKPDKPAKTRKTPKDKPDRVYTDTVMTIKPQFAEMIANREKNYEYRKYELRETVERLWLYETAPTSCITYVMETTRPKRPGEVNDPSGVGNDDFDAGLKQSKFGYPVLGLYKLPTPISSTQLKATYVEDIRLEDMEKIF</sequence>
<dbReference type="Proteomes" id="UP000308730">
    <property type="component" value="Unassembled WGS sequence"/>
</dbReference>
<reference evidence="2 3" key="1">
    <citation type="submission" date="2019-02" db="EMBL/GenBank/DDBJ databases">
        <title>Genome sequencing of the rare red list fungi Antrodiella citrinella (Flaviporus citrinellus).</title>
        <authorList>
            <person name="Buettner E."/>
            <person name="Kellner H."/>
        </authorList>
    </citation>
    <scope>NUCLEOTIDE SEQUENCE [LARGE SCALE GENOMIC DNA]</scope>
    <source>
        <strain evidence="2 3">DSM 108506</strain>
    </source>
</reference>
<dbReference type="SUPFAM" id="SSF88697">
    <property type="entry name" value="PUA domain-like"/>
    <property type="match status" value="1"/>
</dbReference>
<evidence type="ECO:0000313" key="2">
    <source>
        <dbReference type="EMBL" id="THH32897.1"/>
    </source>
</evidence>
<comment type="caution">
    <text evidence="2">The sequence shown here is derived from an EMBL/GenBank/DDBJ whole genome shotgun (WGS) entry which is preliminary data.</text>
</comment>
<protein>
    <submittedName>
        <fullName evidence="2">Uncharacterized protein</fullName>
    </submittedName>
</protein>
<proteinExistence type="predicted"/>
<dbReference type="InterPro" id="IPR015947">
    <property type="entry name" value="PUA-like_sf"/>
</dbReference>
<feature type="region of interest" description="Disordered" evidence="1">
    <location>
        <begin position="1"/>
        <end position="49"/>
    </location>
</feature>
<dbReference type="AlphaFoldDB" id="A0A4S4N472"/>
<accession>A0A4S4N472</accession>
<organism evidence="2 3">
    <name type="scientific">Antrodiella citrinella</name>
    <dbReference type="NCBI Taxonomy" id="2447956"/>
    <lineage>
        <taxon>Eukaryota</taxon>
        <taxon>Fungi</taxon>
        <taxon>Dikarya</taxon>
        <taxon>Basidiomycota</taxon>
        <taxon>Agaricomycotina</taxon>
        <taxon>Agaricomycetes</taxon>
        <taxon>Polyporales</taxon>
        <taxon>Steccherinaceae</taxon>
        <taxon>Antrodiella</taxon>
    </lineage>
</organism>
<dbReference type="EMBL" id="SGPM01000013">
    <property type="protein sequence ID" value="THH32897.1"/>
    <property type="molecule type" value="Genomic_DNA"/>
</dbReference>
<dbReference type="OrthoDB" id="2149705at2759"/>